<dbReference type="InterPro" id="IPR017969">
    <property type="entry name" value="Heavy-metal-associated_CS"/>
</dbReference>
<evidence type="ECO:0000256" key="8">
    <source>
        <dbReference type="ARBA" id="ARBA00022840"/>
    </source>
</evidence>
<dbReference type="FunFam" id="2.70.150.10:FF:000002">
    <property type="entry name" value="Copper-transporting ATPase 1, putative"/>
    <property type="match status" value="1"/>
</dbReference>
<feature type="transmembrane region" description="Helical" evidence="12">
    <location>
        <begin position="116"/>
        <end position="133"/>
    </location>
</feature>
<keyword evidence="14" id="KW-0378">Hydrolase</keyword>
<dbReference type="InterPro" id="IPR018303">
    <property type="entry name" value="ATPase_P-typ_P_site"/>
</dbReference>
<proteinExistence type="inferred from homology"/>
<dbReference type="KEGG" id="atm:ANT_07510"/>
<keyword evidence="3 12" id="KW-1003">Cell membrane</keyword>
<dbReference type="NCBIfam" id="TIGR01525">
    <property type="entry name" value="ATPase-IB_hvy"/>
    <property type="match status" value="1"/>
</dbReference>
<keyword evidence="8 12" id="KW-0067">ATP-binding</keyword>
<keyword evidence="9" id="KW-1278">Translocase</keyword>
<dbReference type="InterPro" id="IPR027256">
    <property type="entry name" value="P-typ_ATPase_IB"/>
</dbReference>
<evidence type="ECO:0000313" key="14">
    <source>
        <dbReference type="EMBL" id="BAJ62785.1"/>
    </source>
</evidence>
<dbReference type="InterPro" id="IPR006121">
    <property type="entry name" value="HMA_dom"/>
</dbReference>
<dbReference type="InParanoid" id="E8N2H9"/>
<dbReference type="EC" id="3.6.3.-" evidence="14"/>
<dbReference type="FunCoup" id="E8N2H9">
    <property type="interactions" value="42"/>
</dbReference>
<dbReference type="Pfam" id="PF00702">
    <property type="entry name" value="Hydrolase"/>
    <property type="match status" value="1"/>
</dbReference>
<protein>
    <submittedName>
        <fullName evidence="14">Heavy metal translocating P-type ATPase</fullName>
        <ecNumber evidence="14">3.6.3.-</ecNumber>
    </submittedName>
</protein>
<organism evidence="14 15">
    <name type="scientific">Anaerolinea thermophila (strain DSM 14523 / JCM 11388 / NBRC 100420 / UNI-1)</name>
    <dbReference type="NCBI Taxonomy" id="926569"/>
    <lineage>
        <taxon>Bacteria</taxon>
        <taxon>Bacillati</taxon>
        <taxon>Chloroflexota</taxon>
        <taxon>Anaerolineae</taxon>
        <taxon>Anaerolineales</taxon>
        <taxon>Anaerolineaceae</taxon>
        <taxon>Anaerolinea</taxon>
    </lineage>
</organism>
<dbReference type="AlphaFoldDB" id="E8N2H9"/>
<dbReference type="InterPro" id="IPR059000">
    <property type="entry name" value="ATPase_P-type_domA"/>
</dbReference>
<keyword evidence="6 12" id="KW-0479">Metal-binding</keyword>
<dbReference type="InterPro" id="IPR023298">
    <property type="entry name" value="ATPase_P-typ_TM_dom_sf"/>
</dbReference>
<dbReference type="CDD" id="cd00371">
    <property type="entry name" value="HMA"/>
    <property type="match status" value="1"/>
</dbReference>
<dbReference type="SFLD" id="SFLDG00002">
    <property type="entry name" value="C1.7:_P-type_atpase_like"/>
    <property type="match status" value="1"/>
</dbReference>
<evidence type="ECO:0000256" key="5">
    <source>
        <dbReference type="ARBA" id="ARBA00022692"/>
    </source>
</evidence>
<dbReference type="PRINTS" id="PR00941">
    <property type="entry name" value="CDATPASE"/>
</dbReference>
<dbReference type="SUPFAM" id="SSF56784">
    <property type="entry name" value="HAD-like"/>
    <property type="match status" value="1"/>
</dbReference>
<dbReference type="InterPro" id="IPR036412">
    <property type="entry name" value="HAD-like_sf"/>
</dbReference>
<feature type="transmembrane region" description="Helical" evidence="12">
    <location>
        <begin position="697"/>
        <end position="716"/>
    </location>
</feature>
<dbReference type="NCBIfam" id="TIGR01494">
    <property type="entry name" value="ATPase_P-type"/>
    <property type="match status" value="2"/>
</dbReference>
<dbReference type="GO" id="GO:0019829">
    <property type="term" value="F:ATPase-coupled monoatomic cation transmembrane transporter activity"/>
    <property type="evidence" value="ECO:0007669"/>
    <property type="project" value="InterPro"/>
</dbReference>
<dbReference type="GO" id="GO:0016887">
    <property type="term" value="F:ATP hydrolysis activity"/>
    <property type="evidence" value="ECO:0007669"/>
    <property type="project" value="InterPro"/>
</dbReference>
<keyword evidence="7 12" id="KW-0547">Nucleotide-binding</keyword>
<feature type="domain" description="HMA" evidence="13">
    <location>
        <begin position="1"/>
        <end position="64"/>
    </location>
</feature>
<accession>E8N2H9</accession>
<dbReference type="Pfam" id="PF00122">
    <property type="entry name" value="E1-E2_ATPase"/>
    <property type="match status" value="1"/>
</dbReference>
<dbReference type="HOGENOM" id="CLU_001771_6_4_0"/>
<dbReference type="SFLD" id="SFLDF00027">
    <property type="entry name" value="p-type_atpase"/>
    <property type="match status" value="1"/>
</dbReference>
<dbReference type="InterPro" id="IPR036163">
    <property type="entry name" value="HMA_dom_sf"/>
</dbReference>
<evidence type="ECO:0000256" key="2">
    <source>
        <dbReference type="ARBA" id="ARBA00006024"/>
    </source>
</evidence>
<dbReference type="eggNOG" id="COG2217">
    <property type="taxonomic scope" value="Bacteria"/>
</dbReference>
<dbReference type="PANTHER" id="PTHR48085">
    <property type="entry name" value="CADMIUM/ZINC-TRANSPORTING ATPASE HMA2-RELATED"/>
    <property type="match status" value="1"/>
</dbReference>
<dbReference type="PROSITE" id="PS50846">
    <property type="entry name" value="HMA_2"/>
    <property type="match status" value="1"/>
</dbReference>
<dbReference type="Gene3D" id="3.40.1110.10">
    <property type="entry name" value="Calcium-transporting ATPase, cytoplasmic domain N"/>
    <property type="match status" value="1"/>
</dbReference>
<feature type="transmembrane region" description="Helical" evidence="12">
    <location>
        <begin position="671"/>
        <end position="691"/>
    </location>
</feature>
<feature type="transmembrane region" description="Helical" evidence="12">
    <location>
        <begin position="351"/>
        <end position="376"/>
    </location>
</feature>
<feature type="transmembrane region" description="Helical" evidence="12">
    <location>
        <begin position="315"/>
        <end position="339"/>
    </location>
</feature>
<dbReference type="PANTHER" id="PTHR48085:SF5">
    <property type="entry name" value="CADMIUM_ZINC-TRANSPORTING ATPASE HMA4-RELATED"/>
    <property type="match status" value="1"/>
</dbReference>
<dbReference type="InterPro" id="IPR044492">
    <property type="entry name" value="P_typ_ATPase_HD_dom"/>
</dbReference>
<dbReference type="InterPro" id="IPR023299">
    <property type="entry name" value="ATPase_P-typ_cyto_dom_N"/>
</dbReference>
<dbReference type="GO" id="GO:0005886">
    <property type="term" value="C:plasma membrane"/>
    <property type="evidence" value="ECO:0007669"/>
    <property type="project" value="UniProtKB-SubCell"/>
</dbReference>
<dbReference type="SUPFAM" id="SSF81665">
    <property type="entry name" value="Calcium ATPase, transmembrane domain M"/>
    <property type="match status" value="1"/>
</dbReference>
<dbReference type="SUPFAM" id="SSF81653">
    <property type="entry name" value="Calcium ATPase, transduction domain A"/>
    <property type="match status" value="1"/>
</dbReference>
<evidence type="ECO:0000256" key="10">
    <source>
        <dbReference type="ARBA" id="ARBA00022989"/>
    </source>
</evidence>
<evidence type="ECO:0000256" key="6">
    <source>
        <dbReference type="ARBA" id="ARBA00022723"/>
    </source>
</evidence>
<feature type="transmembrane region" description="Helical" evidence="12">
    <location>
        <begin position="145"/>
        <end position="162"/>
    </location>
</feature>
<dbReference type="GO" id="GO:0015086">
    <property type="term" value="F:cadmium ion transmembrane transporter activity"/>
    <property type="evidence" value="ECO:0007669"/>
    <property type="project" value="TreeGrafter"/>
</dbReference>
<comment type="subcellular location">
    <subcellularLocation>
        <location evidence="1">Cell membrane</location>
        <topology evidence="1">Multi-pass membrane protein</topology>
    </subcellularLocation>
</comment>
<dbReference type="STRING" id="926569.ANT_07510"/>
<dbReference type="GO" id="GO:0046872">
    <property type="term" value="F:metal ion binding"/>
    <property type="evidence" value="ECO:0007669"/>
    <property type="project" value="UniProtKB-KW"/>
</dbReference>
<dbReference type="EMBL" id="AP012029">
    <property type="protein sequence ID" value="BAJ62785.1"/>
    <property type="molecule type" value="Genomic_DNA"/>
</dbReference>
<evidence type="ECO:0000256" key="1">
    <source>
        <dbReference type="ARBA" id="ARBA00004651"/>
    </source>
</evidence>
<keyword evidence="4" id="KW-0597">Phosphoprotein</keyword>
<dbReference type="InterPro" id="IPR008250">
    <property type="entry name" value="ATPase_P-typ_transduc_dom_A_sf"/>
</dbReference>
<feature type="transmembrane region" description="Helical" evidence="12">
    <location>
        <begin position="168"/>
        <end position="184"/>
    </location>
</feature>
<evidence type="ECO:0000256" key="4">
    <source>
        <dbReference type="ARBA" id="ARBA00022553"/>
    </source>
</evidence>
<comment type="similarity">
    <text evidence="2 12">Belongs to the cation transport ATPase (P-type) (TC 3.A.3) family. Type IB subfamily.</text>
</comment>
<dbReference type="Gene3D" id="3.40.50.1000">
    <property type="entry name" value="HAD superfamily/HAD-like"/>
    <property type="match status" value="1"/>
</dbReference>
<dbReference type="PRINTS" id="PR00119">
    <property type="entry name" value="CATATPASE"/>
</dbReference>
<dbReference type="Pfam" id="PF00403">
    <property type="entry name" value="HMA"/>
    <property type="match status" value="1"/>
</dbReference>
<dbReference type="SUPFAM" id="SSF55008">
    <property type="entry name" value="HMA, heavy metal-associated domain"/>
    <property type="match status" value="1"/>
</dbReference>
<evidence type="ECO:0000259" key="13">
    <source>
        <dbReference type="PROSITE" id="PS50846"/>
    </source>
</evidence>
<dbReference type="GO" id="GO:0005524">
    <property type="term" value="F:ATP binding"/>
    <property type="evidence" value="ECO:0007669"/>
    <property type="project" value="UniProtKB-UniRule"/>
</dbReference>
<dbReference type="OrthoDB" id="135399at2"/>
<evidence type="ECO:0000256" key="9">
    <source>
        <dbReference type="ARBA" id="ARBA00022967"/>
    </source>
</evidence>
<feature type="transmembrane region" description="Helical" evidence="12">
    <location>
        <begin position="93"/>
        <end position="110"/>
    </location>
</feature>
<reference evidence="14 15" key="1">
    <citation type="submission" date="2010-12" db="EMBL/GenBank/DDBJ databases">
        <title>Whole genome sequence of Anaerolinea thermophila UNI-1.</title>
        <authorList>
            <person name="Narita-Yamada S."/>
            <person name="Kishi E."/>
            <person name="Watanabe Y."/>
            <person name="Takasaki K."/>
            <person name="Ankai A."/>
            <person name="Oguchi A."/>
            <person name="Fukui S."/>
            <person name="Takahashi M."/>
            <person name="Yashiro I."/>
            <person name="Hosoyama A."/>
            <person name="Sekiguchi Y."/>
            <person name="Hanada S."/>
            <person name="Fujita N."/>
        </authorList>
    </citation>
    <scope>NUCLEOTIDE SEQUENCE [LARGE SCALE GENOMIC DNA]</scope>
    <source>
        <strain evidence="15">DSM 14523 / JCM 11388 / NBRC 100420 / UNI-1</strain>
    </source>
</reference>
<dbReference type="RefSeq" id="WP_013559178.1">
    <property type="nucleotide sequence ID" value="NC_014960.1"/>
</dbReference>
<sequence>MQKTFLIEGMDCADCARHVEEGVQKLPGVQFARVDFATAQLVLEGEVDEASLQQRVQALGYRLKDEQTPIPEKAESFWLGLGRYLLSEGETRLALLGGAFLLISAGLRFFAGMSNLALGLQLVALGLAGYPIARSALANLFINRSISINLLMTLAAIGAVIIGESGEAATLIFLFALAEALEGYSTDRARRTLSGLQNLTPTHALRLDNDGEHWVPVQSLLPGDRVRVRPGERIPADGVVHSGASDVNQAPITGESLPVLKQPGDAVFAGTVNGNGALDIQVTRLAKDSTLARIVQMVTEAQGRRARLQRWIDRFAAVYTPAVVGIAFLVAVIPPLFFHQPFWNTPEGHGWLYRALALLVIACPCALVISAPVTILSGLTAAARQGVLIKGGVYLETLAQVKRVAFDKTGTLTLGKPVLTDHRAVDCPGCEDRSACPACRDVLALAAALERASAHPLAHAVVSASQAQGVHQRYPTAQNLTTLNGGGIQGWIEQDVVTLGSHMLFEKQFPHSAELCAQVKTLEQTGETTMLLSQNGEVRGYLAVADEIRPESRQVVDDLHRLGIRTVILTGDHPAAAQRVARQLGVDEIRAGLLPEQKLQAVEELARADGTLAMLGDGINDTPALSAAQVGIAVGGASNAQAMETADVVLLGGDLSKLPYILRLARFVMRIIYQNVAFSLGIKALFLVLAMLDATTLWMAVLADMGGSLLVIFNGLRPLRFPQGTLHPNG</sequence>
<keyword evidence="15" id="KW-1185">Reference proteome</keyword>
<evidence type="ECO:0000313" key="15">
    <source>
        <dbReference type="Proteomes" id="UP000008922"/>
    </source>
</evidence>
<name>E8N2H9_ANATU</name>
<evidence type="ECO:0000256" key="12">
    <source>
        <dbReference type="RuleBase" id="RU362081"/>
    </source>
</evidence>
<keyword evidence="10 12" id="KW-1133">Transmembrane helix</keyword>
<evidence type="ECO:0000256" key="3">
    <source>
        <dbReference type="ARBA" id="ARBA00022475"/>
    </source>
</evidence>
<keyword evidence="11 12" id="KW-0472">Membrane</keyword>
<dbReference type="PROSITE" id="PS00154">
    <property type="entry name" value="ATPASE_E1_E2"/>
    <property type="match status" value="1"/>
</dbReference>
<dbReference type="NCBIfam" id="TIGR01512">
    <property type="entry name" value="ATPase-IB2_Cd"/>
    <property type="match status" value="1"/>
</dbReference>
<keyword evidence="5 12" id="KW-0812">Transmembrane</keyword>
<dbReference type="Proteomes" id="UP000008922">
    <property type="component" value="Chromosome"/>
</dbReference>
<dbReference type="Gene3D" id="2.70.150.10">
    <property type="entry name" value="Calcium-transporting ATPase, cytoplasmic transduction domain A"/>
    <property type="match status" value="1"/>
</dbReference>
<dbReference type="InterPro" id="IPR001757">
    <property type="entry name" value="P_typ_ATPase"/>
</dbReference>
<evidence type="ECO:0000256" key="7">
    <source>
        <dbReference type="ARBA" id="ARBA00022741"/>
    </source>
</evidence>
<dbReference type="InterPro" id="IPR051014">
    <property type="entry name" value="Cation_Transport_ATPase_IB"/>
</dbReference>
<dbReference type="SFLD" id="SFLDS00003">
    <property type="entry name" value="Haloacid_Dehalogenase"/>
    <property type="match status" value="1"/>
</dbReference>
<evidence type="ECO:0000256" key="11">
    <source>
        <dbReference type="ARBA" id="ARBA00023136"/>
    </source>
</evidence>
<dbReference type="Gene3D" id="3.30.70.100">
    <property type="match status" value="1"/>
</dbReference>
<dbReference type="PROSITE" id="PS01047">
    <property type="entry name" value="HMA_1"/>
    <property type="match status" value="1"/>
</dbReference>
<dbReference type="InterPro" id="IPR023214">
    <property type="entry name" value="HAD_sf"/>
</dbReference>
<gene>
    <name evidence="14" type="ordered locus">ANT_07510</name>
</gene>